<keyword evidence="4" id="KW-1185">Reference proteome</keyword>
<proteinExistence type="predicted"/>
<evidence type="ECO:0000259" key="2">
    <source>
        <dbReference type="Pfam" id="PF04002"/>
    </source>
</evidence>
<dbReference type="PANTHER" id="PTHR30471:SF3">
    <property type="entry name" value="UPF0758 PROTEIN YEES-RELATED"/>
    <property type="match status" value="1"/>
</dbReference>
<dbReference type="InterPro" id="IPR001405">
    <property type="entry name" value="UPF0758"/>
</dbReference>
<evidence type="ECO:0000313" key="3">
    <source>
        <dbReference type="EMBL" id="MBP0463315.1"/>
    </source>
</evidence>
<sequence length="219" mass="21894">MDASGVEVRHGGAATEEREILFALLAPCLGWAEAAEASAATMARYGGFPAAAEAAEADLAALPVLGEAGAAAIKAVHAAALCLLRHRAAAPMRPVLDSTRAVVAHLGASAARRPAGEVRALFLDAGEGLIAEEAVGGPDATADSGLPSRVVRRALARDAASVVLVRRLGGDPVALPAEAALAGRVQEAALLVGLRLADHLLLGRAGHVSLRGQGLLGAG</sequence>
<dbReference type="Proteomes" id="UP000680815">
    <property type="component" value="Unassembled WGS sequence"/>
</dbReference>
<protein>
    <recommendedName>
        <fullName evidence="2">RadC-like JAB domain-containing protein</fullName>
    </recommendedName>
</protein>
<dbReference type="PANTHER" id="PTHR30471">
    <property type="entry name" value="DNA REPAIR PROTEIN RADC"/>
    <property type="match status" value="1"/>
</dbReference>
<dbReference type="RefSeq" id="WP_209350703.1">
    <property type="nucleotide sequence ID" value="NZ_JAGIYZ010000003.1"/>
</dbReference>
<reference evidence="3 4" key="1">
    <citation type="submission" date="2021-03" db="EMBL/GenBank/DDBJ databases">
        <authorList>
            <person name="So Y."/>
        </authorList>
    </citation>
    <scope>NUCLEOTIDE SEQUENCE [LARGE SCALE GENOMIC DNA]</scope>
    <source>
        <strain evidence="3 4">PWR1</strain>
    </source>
</reference>
<dbReference type="Gene3D" id="3.40.140.10">
    <property type="entry name" value="Cytidine Deaminase, domain 2"/>
    <property type="match status" value="1"/>
</dbReference>
<organism evidence="3 4">
    <name type="scientific">Roseomonas nitratireducens</name>
    <dbReference type="NCBI Taxonomy" id="2820810"/>
    <lineage>
        <taxon>Bacteria</taxon>
        <taxon>Pseudomonadati</taxon>
        <taxon>Pseudomonadota</taxon>
        <taxon>Alphaproteobacteria</taxon>
        <taxon>Acetobacterales</taxon>
        <taxon>Roseomonadaceae</taxon>
        <taxon>Roseomonas</taxon>
    </lineage>
</organism>
<evidence type="ECO:0000313" key="4">
    <source>
        <dbReference type="Proteomes" id="UP000680815"/>
    </source>
</evidence>
<feature type="domain" description="RadC-like JAB" evidence="2">
    <location>
        <begin position="98"/>
        <end position="215"/>
    </location>
</feature>
<accession>A0ABS4APM5</accession>
<keyword evidence="1" id="KW-0645">Protease</keyword>
<dbReference type="InterPro" id="IPR025657">
    <property type="entry name" value="RadC_JAB"/>
</dbReference>
<dbReference type="Pfam" id="PF04002">
    <property type="entry name" value="RadC"/>
    <property type="match status" value="1"/>
</dbReference>
<comment type="caution">
    <text evidence="3">The sequence shown here is derived from an EMBL/GenBank/DDBJ whole genome shotgun (WGS) entry which is preliminary data.</text>
</comment>
<gene>
    <name evidence="3" type="ORF">J5Y09_05285</name>
</gene>
<name>A0ABS4APM5_9PROT</name>
<keyword evidence="1" id="KW-0482">Metalloprotease</keyword>
<evidence type="ECO:0000256" key="1">
    <source>
        <dbReference type="ARBA" id="ARBA00023049"/>
    </source>
</evidence>
<dbReference type="EMBL" id="JAGIYZ010000003">
    <property type="protein sequence ID" value="MBP0463315.1"/>
    <property type="molecule type" value="Genomic_DNA"/>
</dbReference>
<keyword evidence="1" id="KW-0378">Hydrolase</keyword>